<evidence type="ECO:0000256" key="9">
    <source>
        <dbReference type="ARBA" id="ARBA00047658"/>
    </source>
</evidence>
<organism evidence="13 14">
    <name type="scientific">Gomphillus americanus</name>
    <dbReference type="NCBI Taxonomy" id="1940652"/>
    <lineage>
        <taxon>Eukaryota</taxon>
        <taxon>Fungi</taxon>
        <taxon>Dikarya</taxon>
        <taxon>Ascomycota</taxon>
        <taxon>Pezizomycotina</taxon>
        <taxon>Lecanoromycetes</taxon>
        <taxon>OSLEUM clade</taxon>
        <taxon>Ostropomycetidae</taxon>
        <taxon>Ostropales</taxon>
        <taxon>Graphidaceae</taxon>
        <taxon>Gomphilloideae</taxon>
        <taxon>Gomphillus</taxon>
    </lineage>
</organism>
<dbReference type="GO" id="GO:0004663">
    <property type="term" value="F:Rab geranylgeranyltransferase activity"/>
    <property type="evidence" value="ECO:0007669"/>
    <property type="project" value="UniProtKB-UniRule"/>
</dbReference>
<keyword evidence="4 11" id="KW-0637">Prenyltransferase</keyword>
<dbReference type="GO" id="GO:0046872">
    <property type="term" value="F:metal ion binding"/>
    <property type="evidence" value="ECO:0007669"/>
    <property type="project" value="UniProtKB-KW"/>
</dbReference>
<evidence type="ECO:0000256" key="5">
    <source>
        <dbReference type="ARBA" id="ARBA00022679"/>
    </source>
</evidence>
<name>A0A8H3F6W9_9LECA</name>
<evidence type="ECO:0000256" key="4">
    <source>
        <dbReference type="ARBA" id="ARBA00022602"/>
    </source>
</evidence>
<dbReference type="InterPro" id="IPR026873">
    <property type="entry name" value="Ptb1"/>
</dbReference>
<keyword evidence="14" id="KW-1185">Reference proteome</keyword>
<keyword evidence="7" id="KW-0677">Repeat</keyword>
<evidence type="ECO:0000256" key="6">
    <source>
        <dbReference type="ARBA" id="ARBA00022723"/>
    </source>
</evidence>
<dbReference type="CDD" id="cd02894">
    <property type="entry name" value="GGTase-II"/>
    <property type="match status" value="1"/>
</dbReference>
<evidence type="ECO:0000256" key="10">
    <source>
        <dbReference type="ARBA" id="ARBA00069127"/>
    </source>
</evidence>
<dbReference type="Pfam" id="PF00432">
    <property type="entry name" value="Prenyltrans"/>
    <property type="match status" value="1"/>
</dbReference>
<evidence type="ECO:0000313" key="13">
    <source>
        <dbReference type="EMBL" id="CAF9915396.1"/>
    </source>
</evidence>
<keyword evidence="6 11" id="KW-0479">Metal-binding</keyword>
<evidence type="ECO:0000256" key="2">
    <source>
        <dbReference type="ARBA" id="ARBA00011355"/>
    </source>
</evidence>
<keyword evidence="8 11" id="KW-0862">Zinc</keyword>
<protein>
    <recommendedName>
        <fullName evidence="10 11">Geranylgeranyl transferase type-2 subunit beta</fullName>
        <ecNumber evidence="3 11">2.5.1.60</ecNumber>
    </recommendedName>
</protein>
<evidence type="ECO:0000256" key="1">
    <source>
        <dbReference type="ARBA" id="ARBA00010497"/>
    </source>
</evidence>
<comment type="subunit">
    <text evidence="2">Heterodimer of an alpha and a beta subunit.</text>
</comment>
<proteinExistence type="inferred from homology"/>
<comment type="cofactor">
    <cofactor evidence="11">
        <name>Zn(2+)</name>
        <dbReference type="ChEBI" id="CHEBI:29105"/>
    </cofactor>
    <text evidence="11">Binds 1 zinc ion per subunit.</text>
</comment>
<sequence length="309" mass="34225">MSISGSHLAVQRHVEYIQSLDTQQDDLEYWLTEHLRLNGLYWGLTALHILGHPEALSREETIDFVFSCQRENGGFGAAPGHDAHVLYTVSAVQILVEIDALEELDRRTNEGRGKVARYLANLQDKQTGTFAGDEWGEVDTRFLYAAINALSLLDCLSMIDQQKAVEYLQACTNFDGGYGASPGAESHSAQIFTCVAALAILGKLDLVDTERLGCWLSERQLPNGGLNGRPEKLEDVCYSWWVLSPLAVIGKLDWIDREKQLAYILSCQDTEKGGLADRPNDMVDVFHTHFAIAGLSLLSYPGLEPIDPV</sequence>
<dbReference type="GO" id="GO:0072657">
    <property type="term" value="P:protein localization to membrane"/>
    <property type="evidence" value="ECO:0007669"/>
    <property type="project" value="UniProtKB-ARBA"/>
</dbReference>
<dbReference type="FunFam" id="1.50.10.20:FF:000012">
    <property type="entry name" value="Geranylgeranyl transferase type-2 subunit beta"/>
    <property type="match status" value="1"/>
</dbReference>
<dbReference type="EMBL" id="CAJPDQ010000010">
    <property type="protein sequence ID" value="CAF9915396.1"/>
    <property type="molecule type" value="Genomic_DNA"/>
</dbReference>
<evidence type="ECO:0000256" key="7">
    <source>
        <dbReference type="ARBA" id="ARBA00022737"/>
    </source>
</evidence>
<dbReference type="Gene3D" id="1.50.10.20">
    <property type="match status" value="1"/>
</dbReference>
<dbReference type="InterPro" id="IPR008930">
    <property type="entry name" value="Terpenoid_cyclase/PrenylTrfase"/>
</dbReference>
<dbReference type="OrthoDB" id="5428259at2759"/>
<feature type="domain" description="Prenyltransferase alpha-alpha toroid" evidence="12">
    <location>
        <begin position="8"/>
        <end position="309"/>
    </location>
</feature>
<evidence type="ECO:0000256" key="3">
    <source>
        <dbReference type="ARBA" id="ARBA00012656"/>
    </source>
</evidence>
<gene>
    <name evidence="13" type="ORF">GOMPHAMPRED_000741</name>
</gene>
<dbReference type="PANTHER" id="PTHR11774:SF11">
    <property type="entry name" value="GERANYLGERANYL TRANSFERASE TYPE-2 SUBUNIT BETA"/>
    <property type="match status" value="1"/>
</dbReference>
<dbReference type="AlphaFoldDB" id="A0A8H3F6W9"/>
<comment type="similarity">
    <text evidence="1 11">Belongs to the protein prenyltransferase subunit beta family.</text>
</comment>
<evidence type="ECO:0000256" key="11">
    <source>
        <dbReference type="RuleBase" id="RU365076"/>
    </source>
</evidence>
<evidence type="ECO:0000259" key="12">
    <source>
        <dbReference type="Pfam" id="PF00432"/>
    </source>
</evidence>
<dbReference type="Proteomes" id="UP000664169">
    <property type="component" value="Unassembled WGS sequence"/>
</dbReference>
<comment type="catalytic activity">
    <reaction evidence="9 11">
        <text>geranylgeranyl diphosphate + L-cysteinyl-[protein] = S-geranylgeranyl-L-cysteinyl-[protein] + diphosphate</text>
        <dbReference type="Rhea" id="RHEA:21240"/>
        <dbReference type="Rhea" id="RHEA-COMP:10131"/>
        <dbReference type="Rhea" id="RHEA-COMP:11537"/>
        <dbReference type="ChEBI" id="CHEBI:29950"/>
        <dbReference type="ChEBI" id="CHEBI:33019"/>
        <dbReference type="ChEBI" id="CHEBI:57533"/>
        <dbReference type="ChEBI" id="CHEBI:86021"/>
        <dbReference type="EC" id="2.5.1.60"/>
    </reaction>
</comment>
<evidence type="ECO:0000313" key="14">
    <source>
        <dbReference type="Proteomes" id="UP000664169"/>
    </source>
</evidence>
<comment type="function">
    <text evidence="11">Catalyzes the transfer of a geranylgeranyl moiety from geranylgeranyl diphosphate to both cysteines of proteins with the C-terminal sequence -XXCC, -XCXC and -CCXX.</text>
</comment>
<dbReference type="SUPFAM" id="SSF48239">
    <property type="entry name" value="Terpenoid cyclases/Protein prenyltransferases"/>
    <property type="match status" value="1"/>
</dbReference>
<dbReference type="PANTHER" id="PTHR11774">
    <property type="entry name" value="GERANYLGERANYL TRANSFERASE TYPE BETA SUBUNIT"/>
    <property type="match status" value="1"/>
</dbReference>
<evidence type="ECO:0000256" key="8">
    <source>
        <dbReference type="ARBA" id="ARBA00022833"/>
    </source>
</evidence>
<accession>A0A8H3F6W9</accession>
<dbReference type="InterPro" id="IPR001330">
    <property type="entry name" value="Prenyltrans"/>
</dbReference>
<reference evidence="13" key="1">
    <citation type="submission" date="2021-03" db="EMBL/GenBank/DDBJ databases">
        <authorList>
            <person name="Tagirdzhanova G."/>
        </authorList>
    </citation>
    <scope>NUCLEOTIDE SEQUENCE</scope>
</reference>
<dbReference type="GO" id="GO:0005968">
    <property type="term" value="C:Rab-protein geranylgeranyltransferase complex"/>
    <property type="evidence" value="ECO:0007669"/>
    <property type="project" value="UniProtKB-UniRule"/>
</dbReference>
<keyword evidence="5 11" id="KW-0808">Transferase</keyword>
<comment type="caution">
    <text evidence="13">The sequence shown here is derived from an EMBL/GenBank/DDBJ whole genome shotgun (WGS) entry which is preliminary data.</text>
</comment>
<dbReference type="InterPro" id="IPR045089">
    <property type="entry name" value="PGGT1B-like"/>
</dbReference>
<dbReference type="EC" id="2.5.1.60" evidence="3 11"/>